<dbReference type="GO" id="GO:0005743">
    <property type="term" value="C:mitochondrial inner membrane"/>
    <property type="evidence" value="ECO:0007669"/>
    <property type="project" value="UniProtKB-SubCell"/>
</dbReference>
<feature type="transmembrane region" description="Helical" evidence="14">
    <location>
        <begin position="149"/>
        <end position="169"/>
    </location>
</feature>
<organism evidence="15">
    <name type="scientific">Acropyga silvestrii</name>
    <dbReference type="NCBI Taxonomy" id="602227"/>
    <lineage>
        <taxon>Eukaryota</taxon>
        <taxon>Metazoa</taxon>
        <taxon>Ecdysozoa</taxon>
        <taxon>Arthropoda</taxon>
        <taxon>Hexapoda</taxon>
        <taxon>Insecta</taxon>
        <taxon>Pterygota</taxon>
        <taxon>Neoptera</taxon>
        <taxon>Endopterygota</taxon>
        <taxon>Hymenoptera</taxon>
        <taxon>Apocrita</taxon>
        <taxon>Aculeata</taxon>
        <taxon>Formicoidea</taxon>
        <taxon>Formicidae</taxon>
        <taxon>Formicinae</taxon>
        <taxon>Acropyga</taxon>
    </lineage>
</organism>
<evidence type="ECO:0000256" key="8">
    <source>
        <dbReference type="ARBA" id="ARBA00022989"/>
    </source>
</evidence>
<comment type="catalytic activity">
    <reaction evidence="13">
        <text>a ubiquinone + NADH + 5 H(+)(in) = a ubiquinol + NAD(+) + 4 H(+)(out)</text>
        <dbReference type="Rhea" id="RHEA:29091"/>
        <dbReference type="Rhea" id="RHEA-COMP:9565"/>
        <dbReference type="Rhea" id="RHEA-COMP:9566"/>
        <dbReference type="ChEBI" id="CHEBI:15378"/>
        <dbReference type="ChEBI" id="CHEBI:16389"/>
        <dbReference type="ChEBI" id="CHEBI:17976"/>
        <dbReference type="ChEBI" id="CHEBI:57540"/>
        <dbReference type="ChEBI" id="CHEBI:57945"/>
        <dbReference type="EC" id="7.1.1.2"/>
    </reaction>
</comment>
<dbReference type="GO" id="GO:0008137">
    <property type="term" value="F:NADH dehydrogenase (ubiquinone) activity"/>
    <property type="evidence" value="ECO:0007669"/>
    <property type="project" value="UniProtKB-EC"/>
</dbReference>
<dbReference type="Pfam" id="PF00146">
    <property type="entry name" value="NADHdh"/>
    <property type="match status" value="1"/>
</dbReference>
<evidence type="ECO:0000256" key="6">
    <source>
        <dbReference type="ARBA" id="ARBA00022692"/>
    </source>
</evidence>
<accession>A0A6G5NIK2</accession>
<proteinExistence type="inferred from homology"/>
<dbReference type="EMBL" id="MH158412">
    <property type="protein sequence ID" value="QBG38691.1"/>
    <property type="molecule type" value="Genomic_DNA"/>
</dbReference>
<keyword evidence="7" id="KW-0999">Mitochondrion inner membrane</keyword>
<evidence type="ECO:0000256" key="12">
    <source>
        <dbReference type="RuleBase" id="RU000471"/>
    </source>
</evidence>
<evidence type="ECO:0000256" key="14">
    <source>
        <dbReference type="SAM" id="Phobius"/>
    </source>
</evidence>
<name>A0A6G5NIK2_9HYME</name>
<evidence type="ECO:0000256" key="3">
    <source>
        <dbReference type="ARBA" id="ARBA00010535"/>
    </source>
</evidence>
<dbReference type="PROSITE" id="PS00667">
    <property type="entry name" value="COMPLEX1_ND1_1"/>
    <property type="match status" value="1"/>
</dbReference>
<evidence type="ECO:0000256" key="11">
    <source>
        <dbReference type="ARBA" id="ARBA00023136"/>
    </source>
</evidence>
<comment type="similarity">
    <text evidence="3 12">Belongs to the complex I subunit 1 family.</text>
</comment>
<dbReference type="EC" id="7.1.1.2" evidence="13"/>
<feature type="transmembrane region" description="Helical" evidence="14">
    <location>
        <begin position="104"/>
        <end position="128"/>
    </location>
</feature>
<feature type="transmembrane region" description="Helical" evidence="14">
    <location>
        <begin position="77"/>
        <end position="98"/>
    </location>
</feature>
<dbReference type="GO" id="GO:0003954">
    <property type="term" value="F:NADH dehydrogenase activity"/>
    <property type="evidence" value="ECO:0007669"/>
    <property type="project" value="TreeGrafter"/>
</dbReference>
<feature type="transmembrane region" description="Helical" evidence="14">
    <location>
        <begin position="289"/>
        <end position="315"/>
    </location>
</feature>
<keyword evidence="8 14" id="KW-1133">Transmembrane helix</keyword>
<dbReference type="PANTHER" id="PTHR11432:SF3">
    <property type="entry name" value="NADH-UBIQUINONE OXIDOREDUCTASE CHAIN 1"/>
    <property type="match status" value="1"/>
</dbReference>
<feature type="transmembrane region" description="Helical" evidence="14">
    <location>
        <begin position="258"/>
        <end position="277"/>
    </location>
</feature>
<keyword evidence="9 13" id="KW-0830">Ubiquinone</keyword>
<keyword evidence="11 14" id="KW-0472">Membrane</keyword>
<evidence type="ECO:0000313" key="15">
    <source>
        <dbReference type="EMBL" id="QBG38691.1"/>
    </source>
</evidence>
<dbReference type="GO" id="GO:0009060">
    <property type="term" value="P:aerobic respiration"/>
    <property type="evidence" value="ECO:0007669"/>
    <property type="project" value="TreeGrafter"/>
</dbReference>
<feature type="transmembrane region" description="Helical" evidence="14">
    <location>
        <begin position="224"/>
        <end position="252"/>
    </location>
</feature>
<reference evidence="15" key="1">
    <citation type="submission" date="2018-04" db="EMBL/GenBank/DDBJ databases">
        <title>Evolution of mitochondrial genomes in the ant genus Acropyga (Hymenoptera: Formicidae: Formicinae).</title>
        <authorList>
            <person name="Duan X.-Y."/>
            <person name="Qian Z.-Q."/>
        </authorList>
    </citation>
    <scope>NUCLEOTIDE SEQUENCE</scope>
</reference>
<feature type="transmembrane region" description="Helical" evidence="14">
    <location>
        <begin position="181"/>
        <end position="203"/>
    </location>
</feature>
<keyword evidence="5" id="KW-0813">Transport</keyword>
<sequence>MKNIFYYLMLNMLNLFILLVILLMSIAFLTLLERKILGFIQMRKGPNKVGVMGILQPFSDAIKLLNKELFYIYKSNYYLFYLCPLLNFSLMMFIWLVFPFYTNIYFLNYSILLMIIFLTLGSYLIIFMAWSANSNYSMMGAIRSVSQMLSYEVSFILIIFVLMFMSESYSFLDFMKFQENFWFLLVMYPLFIMYFISIMVELNRSPMDLIEGESELVSGFNIEYFSGGFTLIFLAEYGMIIFFSFISGVLFISVSYKLFFFFINIFSSLIIIMRGLLPRMRYDELMYMCWKIILPLILMYIILMMSMKFMMMMMIY</sequence>
<evidence type="ECO:0000256" key="4">
    <source>
        <dbReference type="ARBA" id="ARBA00021009"/>
    </source>
</evidence>
<dbReference type="AlphaFoldDB" id="A0A6G5NIK2"/>
<keyword evidence="10 13" id="KW-0496">Mitochondrion</keyword>
<dbReference type="InterPro" id="IPR001694">
    <property type="entry name" value="NADH_UbQ_OxRdtase_su1/FPO"/>
</dbReference>
<feature type="transmembrane region" description="Helical" evidence="14">
    <location>
        <begin position="6"/>
        <end position="32"/>
    </location>
</feature>
<evidence type="ECO:0000256" key="10">
    <source>
        <dbReference type="ARBA" id="ARBA00023128"/>
    </source>
</evidence>
<evidence type="ECO:0000256" key="9">
    <source>
        <dbReference type="ARBA" id="ARBA00023075"/>
    </source>
</evidence>
<keyword evidence="6 12" id="KW-0812">Transmembrane</keyword>
<keyword evidence="12" id="KW-0520">NAD</keyword>
<dbReference type="PANTHER" id="PTHR11432">
    <property type="entry name" value="NADH DEHYDROGENASE SUBUNIT 1"/>
    <property type="match status" value="1"/>
</dbReference>
<geneLocation type="mitochondrion" evidence="15"/>
<dbReference type="HAMAP" id="MF_01350">
    <property type="entry name" value="NDH1_NuoH"/>
    <property type="match status" value="1"/>
</dbReference>
<evidence type="ECO:0000256" key="5">
    <source>
        <dbReference type="ARBA" id="ARBA00022448"/>
    </source>
</evidence>
<evidence type="ECO:0000256" key="2">
    <source>
        <dbReference type="ARBA" id="ARBA00004448"/>
    </source>
</evidence>
<comment type="function">
    <text evidence="1">Core subunit of the mitochondrial membrane respiratory chain NADH dehydrogenase (Complex I) that is believed to belong to the minimal assembly required for catalysis. Complex I functions in the transfer of electrons from NADH to the respiratory chain. The immediate electron acceptor for the enzyme is believed to be ubiquinone.</text>
</comment>
<evidence type="ECO:0000256" key="1">
    <source>
        <dbReference type="ARBA" id="ARBA00003257"/>
    </source>
</evidence>
<evidence type="ECO:0000256" key="7">
    <source>
        <dbReference type="ARBA" id="ARBA00022792"/>
    </source>
</evidence>
<protein>
    <recommendedName>
        <fullName evidence="4 13">NADH-ubiquinone oxidoreductase chain 1</fullName>
        <ecNumber evidence="13">7.1.1.2</ecNumber>
    </recommendedName>
</protein>
<evidence type="ECO:0000256" key="13">
    <source>
        <dbReference type="RuleBase" id="RU000473"/>
    </source>
</evidence>
<gene>
    <name evidence="15" type="primary">nad1</name>
</gene>
<dbReference type="InterPro" id="IPR018086">
    <property type="entry name" value="NADH_UbQ_OxRdtase_su1_CS"/>
</dbReference>
<comment type="subcellular location">
    <subcellularLocation>
        <location evidence="2 12">Mitochondrion inner membrane</location>
        <topology evidence="2 12">Multi-pass membrane protein</topology>
    </subcellularLocation>
</comment>